<evidence type="ECO:0000313" key="1">
    <source>
        <dbReference type="EMBL" id="SHH98917.1"/>
    </source>
</evidence>
<proteinExistence type="predicted"/>
<dbReference type="Pfam" id="PF18780">
    <property type="entry name" value="HNH_repeat"/>
    <property type="match status" value="1"/>
</dbReference>
<accession>A0A1M5XGE9</accession>
<keyword evidence="2" id="KW-1185">Reference proteome</keyword>
<sequence>MDGQQSTSEHIRRLRRKLTEDAARAGEAVDGSCRREWIDPHLWRQYMGEAGRRLYNSFTDEELLDILRLTAAELGHTPSQKEIFCVYRAYIRRRFTNWPTALRAAGLKAPKQKRRGDEEQQA</sequence>
<dbReference type="RefSeq" id="WP_143162309.1">
    <property type="nucleotide sequence ID" value="NZ_FQXV01000005.1"/>
</dbReference>
<dbReference type="AlphaFoldDB" id="A0A1M5XGE9"/>
<dbReference type="EMBL" id="FQXV01000005">
    <property type="protein sequence ID" value="SHH98917.1"/>
    <property type="molecule type" value="Genomic_DNA"/>
</dbReference>
<dbReference type="InterPro" id="IPR041025">
    <property type="entry name" value="HNH_repeat"/>
</dbReference>
<protein>
    <submittedName>
        <fullName evidence="1">Uncharacterized protein</fullName>
    </submittedName>
</protein>
<dbReference type="Proteomes" id="UP000183995">
    <property type="component" value="Unassembled WGS sequence"/>
</dbReference>
<name>A0A1M5XGE9_9FIRM</name>
<gene>
    <name evidence="1" type="ORF">SAMN02745823_01798</name>
</gene>
<organism evidence="1 2">
    <name type="scientific">Sporobacter termitidis DSM 10068</name>
    <dbReference type="NCBI Taxonomy" id="1123282"/>
    <lineage>
        <taxon>Bacteria</taxon>
        <taxon>Bacillati</taxon>
        <taxon>Bacillota</taxon>
        <taxon>Clostridia</taxon>
        <taxon>Eubacteriales</taxon>
        <taxon>Oscillospiraceae</taxon>
        <taxon>Sporobacter</taxon>
    </lineage>
</organism>
<dbReference type="STRING" id="1123282.SAMN02745823_01798"/>
<dbReference type="OrthoDB" id="1867091at2"/>
<reference evidence="1 2" key="1">
    <citation type="submission" date="2016-11" db="EMBL/GenBank/DDBJ databases">
        <authorList>
            <person name="Jaros S."/>
            <person name="Januszkiewicz K."/>
            <person name="Wedrychowicz H."/>
        </authorList>
    </citation>
    <scope>NUCLEOTIDE SEQUENCE [LARGE SCALE GENOMIC DNA]</scope>
    <source>
        <strain evidence="1 2">DSM 10068</strain>
    </source>
</reference>
<evidence type="ECO:0000313" key="2">
    <source>
        <dbReference type="Proteomes" id="UP000183995"/>
    </source>
</evidence>